<feature type="compositionally biased region" description="Polar residues" evidence="4">
    <location>
        <begin position="217"/>
        <end position="234"/>
    </location>
</feature>
<protein>
    <submittedName>
        <fullName evidence="6">Serine/threonine-protein phosphatase 1 regulatory subunit 10</fullName>
    </submittedName>
</protein>
<dbReference type="Gene3D" id="1.20.930.10">
    <property type="entry name" value="Conserved domain common to transcription factors TFIIS, elongin A, CRSP70"/>
    <property type="match status" value="1"/>
</dbReference>
<feature type="compositionally biased region" description="Basic and acidic residues" evidence="4">
    <location>
        <begin position="371"/>
        <end position="438"/>
    </location>
</feature>
<dbReference type="Proteomes" id="UP000283509">
    <property type="component" value="Unassembled WGS sequence"/>
</dbReference>
<evidence type="ECO:0000259" key="5">
    <source>
        <dbReference type="PROSITE" id="PS51319"/>
    </source>
</evidence>
<dbReference type="InterPro" id="IPR017923">
    <property type="entry name" value="TFIIS_N"/>
</dbReference>
<dbReference type="GO" id="GO:0072357">
    <property type="term" value="C:PTW/PP1 phosphatase complex"/>
    <property type="evidence" value="ECO:0007669"/>
    <property type="project" value="TreeGrafter"/>
</dbReference>
<reference evidence="6 7" key="2">
    <citation type="submission" date="2019-01" db="EMBL/GenBank/DDBJ databases">
        <title>The decoding of complex shrimp genome reveals the adaptation for benthos swimmer, frequently molting mechanism and breeding impact on genome.</title>
        <authorList>
            <person name="Sun Y."/>
            <person name="Gao Y."/>
            <person name="Yu Y."/>
        </authorList>
    </citation>
    <scope>NUCLEOTIDE SEQUENCE [LARGE SCALE GENOMIC DNA]</scope>
    <source>
        <tissue evidence="6">Muscle</tissue>
    </source>
</reference>
<dbReference type="SUPFAM" id="SSF47676">
    <property type="entry name" value="Conserved domain common to transcription factors TFIIS, elongin A, CRSP70"/>
    <property type="match status" value="1"/>
</dbReference>
<dbReference type="SMART" id="SM00509">
    <property type="entry name" value="TFS2N"/>
    <property type="match status" value="1"/>
</dbReference>
<dbReference type="InterPro" id="IPR003617">
    <property type="entry name" value="TFIIS/CRSP70_N_sub"/>
</dbReference>
<keyword evidence="7" id="KW-1185">Reference proteome</keyword>
<reference evidence="6 7" key="1">
    <citation type="submission" date="2018-04" db="EMBL/GenBank/DDBJ databases">
        <authorList>
            <person name="Zhang X."/>
            <person name="Yuan J."/>
            <person name="Li F."/>
            <person name="Xiang J."/>
        </authorList>
    </citation>
    <scope>NUCLEOTIDE SEQUENCE [LARGE SCALE GENOMIC DNA]</scope>
    <source>
        <tissue evidence="6">Muscle</tissue>
    </source>
</reference>
<accession>A0A423TCY6</accession>
<proteinExistence type="predicted"/>
<evidence type="ECO:0000256" key="4">
    <source>
        <dbReference type="SAM" id="MobiDB-lite"/>
    </source>
</evidence>
<feature type="compositionally biased region" description="Polar residues" evidence="4">
    <location>
        <begin position="164"/>
        <end position="176"/>
    </location>
</feature>
<feature type="region of interest" description="Disordered" evidence="4">
    <location>
        <begin position="459"/>
        <end position="569"/>
    </location>
</feature>
<organism evidence="6 7">
    <name type="scientific">Penaeus vannamei</name>
    <name type="common">Whiteleg shrimp</name>
    <name type="synonym">Litopenaeus vannamei</name>
    <dbReference type="NCBI Taxonomy" id="6689"/>
    <lineage>
        <taxon>Eukaryota</taxon>
        <taxon>Metazoa</taxon>
        <taxon>Ecdysozoa</taxon>
        <taxon>Arthropoda</taxon>
        <taxon>Crustacea</taxon>
        <taxon>Multicrustacea</taxon>
        <taxon>Malacostraca</taxon>
        <taxon>Eumalacostraca</taxon>
        <taxon>Eucarida</taxon>
        <taxon>Decapoda</taxon>
        <taxon>Dendrobranchiata</taxon>
        <taxon>Penaeoidea</taxon>
        <taxon>Penaeidae</taxon>
        <taxon>Penaeus</taxon>
    </lineage>
</organism>
<feature type="compositionally biased region" description="Polar residues" evidence="4">
    <location>
        <begin position="301"/>
        <end position="313"/>
    </location>
</feature>
<keyword evidence="2 3" id="KW-0539">Nucleus</keyword>
<dbReference type="PROSITE" id="PS51319">
    <property type="entry name" value="TFIIS_N"/>
    <property type="match status" value="1"/>
</dbReference>
<evidence type="ECO:0000256" key="3">
    <source>
        <dbReference type="PROSITE-ProRule" id="PRU00649"/>
    </source>
</evidence>
<feature type="domain" description="TFIIS N-terminal" evidence="5">
    <location>
        <begin position="36"/>
        <end position="110"/>
    </location>
</feature>
<sequence>MAKYSKKLVSKCIYLNILQATDIPFLDAFYEEGGWELVGAWLQEAVSSKNWPLAGQVLTLLDTSPMTVTRLKRTTTPKLVKELSRDCPSEDVQNTAKQLVHKWMEVVRQGDGTAAGVGLGNACAGDDDEERAEGAAAAPFQQEDATLVDLTSPDPEDEDKGETGPSQTPQAGSRESSLGEGGDASSSLDCQDESSNASTESDTTPAPTTPIRITIRSGSQVLAKVSSQRLSQDSTDSDDNKPLSVIKQEVEKARQARKALEAEKALAGAASTTSSTPAAAPTATTTTSLSAPAGDEAGADSTATTSPETNDVQPNGAEGATAEGAVVSGTTPTVHTIVTFTGGLSSKSSSSSKSEKEKSSRERHRSSSSSSKDKDKDRRDKDRSKSSSSRDKKSSSRDKEKERERSREKEKEREKERKNKEKQESEVKATLEKVKPHSADGLAKIPRKQASFLDALGSADSELNEAKKPSVKTYKSRGFRNTGLLDEPTKLPGVAGKKPAGAEKKGVVGGLAGGSALSPSGGLKRPSPLDDLASSQPDKRVRSSVSSSPLNADKPGGVKLISPKRRSGETDISLTWDFRVAGVGRPFTR</sequence>
<name>A0A423TCY6_PENVA</name>
<dbReference type="EMBL" id="QCYY01001909">
    <property type="protein sequence ID" value="ROT74340.1"/>
    <property type="molecule type" value="Genomic_DNA"/>
</dbReference>
<feature type="compositionally biased region" description="Low complexity" evidence="4">
    <location>
        <begin position="514"/>
        <end position="524"/>
    </location>
</feature>
<feature type="compositionally biased region" description="Low complexity" evidence="4">
    <location>
        <begin position="203"/>
        <end position="216"/>
    </location>
</feature>
<evidence type="ECO:0000256" key="2">
    <source>
        <dbReference type="ARBA" id="ARBA00023242"/>
    </source>
</evidence>
<dbReference type="OrthoDB" id="2138378at2759"/>
<evidence type="ECO:0000256" key="1">
    <source>
        <dbReference type="ARBA" id="ARBA00004123"/>
    </source>
</evidence>
<feature type="compositionally biased region" description="Low complexity" evidence="4">
    <location>
        <begin position="316"/>
        <end position="352"/>
    </location>
</feature>
<dbReference type="GO" id="GO:0008157">
    <property type="term" value="F:protein phosphatase 1 binding"/>
    <property type="evidence" value="ECO:0007669"/>
    <property type="project" value="TreeGrafter"/>
</dbReference>
<dbReference type="PANTHER" id="PTHR46557">
    <property type="entry name" value="SERINE/THREONINE-PROTEIN PHOSPHATASE 1 REGULATORY SUBUNIT 10-RELATED"/>
    <property type="match status" value="1"/>
</dbReference>
<evidence type="ECO:0000313" key="7">
    <source>
        <dbReference type="Proteomes" id="UP000283509"/>
    </source>
</evidence>
<dbReference type="GO" id="GO:0000785">
    <property type="term" value="C:chromatin"/>
    <property type="evidence" value="ECO:0007669"/>
    <property type="project" value="TreeGrafter"/>
</dbReference>
<feature type="compositionally biased region" description="Low complexity" evidence="4">
    <location>
        <begin position="265"/>
        <end position="294"/>
    </location>
</feature>
<gene>
    <name evidence="6" type="ORF">C7M84_007152</name>
</gene>
<dbReference type="PANTHER" id="PTHR46557:SF1">
    <property type="entry name" value="SERINE_THREONINE-PROTEIN PHOSPHATASE 1 REGULATORY SUBUNIT 10"/>
    <property type="match status" value="1"/>
</dbReference>
<evidence type="ECO:0000313" key="6">
    <source>
        <dbReference type="EMBL" id="ROT74340.1"/>
    </source>
</evidence>
<comment type="caution">
    <text evidence="6">The sequence shown here is derived from an EMBL/GenBank/DDBJ whole genome shotgun (WGS) entry which is preliminary data.</text>
</comment>
<feature type="compositionally biased region" description="Low complexity" evidence="4">
    <location>
        <begin position="490"/>
        <end position="499"/>
    </location>
</feature>
<dbReference type="Pfam" id="PF08711">
    <property type="entry name" value="Med26"/>
    <property type="match status" value="1"/>
</dbReference>
<feature type="region of interest" description="Disordered" evidence="4">
    <location>
        <begin position="120"/>
        <end position="446"/>
    </location>
</feature>
<dbReference type="STRING" id="6689.A0A423TCY6"/>
<feature type="compositionally biased region" description="Polar residues" evidence="4">
    <location>
        <begin position="184"/>
        <end position="202"/>
    </location>
</feature>
<comment type="subcellular location">
    <subcellularLocation>
        <location evidence="1 3">Nucleus</location>
    </subcellularLocation>
</comment>
<dbReference type="InterPro" id="IPR035441">
    <property type="entry name" value="TFIIS/LEDGF_dom_sf"/>
</dbReference>
<feature type="compositionally biased region" description="Basic and acidic residues" evidence="4">
    <location>
        <begin position="248"/>
        <end position="264"/>
    </location>
</feature>
<dbReference type="AlphaFoldDB" id="A0A423TCY6"/>
<dbReference type="GO" id="GO:0005634">
    <property type="term" value="C:nucleus"/>
    <property type="evidence" value="ECO:0007669"/>
    <property type="project" value="UniProtKB-SubCell"/>
</dbReference>